<dbReference type="Pfam" id="PF00005">
    <property type="entry name" value="ABC_tran"/>
    <property type="match status" value="1"/>
</dbReference>
<dbReference type="GO" id="GO:0022857">
    <property type="term" value="F:transmembrane transporter activity"/>
    <property type="evidence" value="ECO:0007669"/>
    <property type="project" value="InterPro"/>
</dbReference>
<dbReference type="Proteomes" id="UP000319212">
    <property type="component" value="Unassembled WGS sequence"/>
</dbReference>
<dbReference type="InterPro" id="IPR017871">
    <property type="entry name" value="ABC_transporter-like_CS"/>
</dbReference>
<dbReference type="OrthoDB" id="5298774at2"/>
<dbReference type="Pfam" id="PF08402">
    <property type="entry name" value="TOBE_2"/>
    <property type="match status" value="1"/>
</dbReference>
<dbReference type="InterPro" id="IPR012340">
    <property type="entry name" value="NA-bd_OB-fold"/>
</dbReference>
<dbReference type="InterPro" id="IPR050093">
    <property type="entry name" value="ABC_SmlMolc_Importer"/>
</dbReference>
<organism evidence="6 7">
    <name type="scientific">Variovorax guangxiensis</name>
    <dbReference type="NCBI Taxonomy" id="1775474"/>
    <lineage>
        <taxon>Bacteria</taxon>
        <taxon>Pseudomonadati</taxon>
        <taxon>Pseudomonadota</taxon>
        <taxon>Betaproteobacteria</taxon>
        <taxon>Burkholderiales</taxon>
        <taxon>Comamonadaceae</taxon>
        <taxon>Variovorax</taxon>
    </lineage>
</organism>
<dbReference type="Gene3D" id="2.40.50.140">
    <property type="entry name" value="Nucleic acid-binding proteins"/>
    <property type="match status" value="1"/>
</dbReference>
<evidence type="ECO:0000256" key="4">
    <source>
        <dbReference type="ARBA" id="ARBA00022840"/>
    </source>
</evidence>
<dbReference type="GO" id="GO:0016887">
    <property type="term" value="F:ATP hydrolysis activity"/>
    <property type="evidence" value="ECO:0007669"/>
    <property type="project" value="InterPro"/>
</dbReference>
<keyword evidence="1" id="KW-0813">Transport</keyword>
<dbReference type="GO" id="GO:0005524">
    <property type="term" value="F:ATP binding"/>
    <property type="evidence" value="ECO:0007669"/>
    <property type="project" value="UniProtKB-KW"/>
</dbReference>
<accession>A0A502DEB4</accession>
<evidence type="ECO:0000256" key="3">
    <source>
        <dbReference type="ARBA" id="ARBA00022741"/>
    </source>
</evidence>
<gene>
    <name evidence="6" type="ORF">EAH82_20805</name>
</gene>
<dbReference type="GO" id="GO:0015697">
    <property type="term" value="P:quaternary ammonium group transport"/>
    <property type="evidence" value="ECO:0007669"/>
    <property type="project" value="UniProtKB-ARBA"/>
</dbReference>
<evidence type="ECO:0000313" key="7">
    <source>
        <dbReference type="Proteomes" id="UP000319212"/>
    </source>
</evidence>
<dbReference type="SUPFAM" id="SSF50331">
    <property type="entry name" value="MOP-like"/>
    <property type="match status" value="1"/>
</dbReference>
<dbReference type="PROSITE" id="PS50893">
    <property type="entry name" value="ABC_TRANSPORTER_2"/>
    <property type="match status" value="1"/>
</dbReference>
<dbReference type="EMBL" id="RCZI01000010">
    <property type="protein sequence ID" value="TPG23503.1"/>
    <property type="molecule type" value="Genomic_DNA"/>
</dbReference>
<dbReference type="PANTHER" id="PTHR42781">
    <property type="entry name" value="SPERMIDINE/PUTRESCINE IMPORT ATP-BINDING PROTEIN POTA"/>
    <property type="match status" value="1"/>
</dbReference>
<keyword evidence="3" id="KW-0547">Nucleotide-binding</keyword>
<dbReference type="Gene3D" id="2.40.50.100">
    <property type="match status" value="1"/>
</dbReference>
<dbReference type="InterPro" id="IPR013611">
    <property type="entry name" value="Transp-assoc_OB_typ2"/>
</dbReference>
<evidence type="ECO:0000256" key="2">
    <source>
        <dbReference type="ARBA" id="ARBA00022475"/>
    </source>
</evidence>
<feature type="domain" description="ABC transporter" evidence="5">
    <location>
        <begin position="4"/>
        <end position="234"/>
    </location>
</feature>
<evidence type="ECO:0000313" key="6">
    <source>
        <dbReference type="EMBL" id="TPG23503.1"/>
    </source>
</evidence>
<dbReference type="PANTHER" id="PTHR42781:SF4">
    <property type="entry name" value="SPERMIDINE_PUTRESCINE IMPORT ATP-BINDING PROTEIN POTA"/>
    <property type="match status" value="1"/>
</dbReference>
<evidence type="ECO:0000259" key="5">
    <source>
        <dbReference type="PROSITE" id="PS50893"/>
    </source>
</evidence>
<name>A0A502DEB4_9BURK</name>
<dbReference type="InterPro" id="IPR008995">
    <property type="entry name" value="Mo/tungstate-bd_C_term_dom"/>
</dbReference>
<dbReference type="RefSeq" id="WP_140839636.1">
    <property type="nucleotide sequence ID" value="NZ_RCZI01000010.1"/>
</dbReference>
<protein>
    <submittedName>
        <fullName evidence="6">ABC transporter ATP-binding protein</fullName>
    </submittedName>
</protein>
<keyword evidence="2" id="KW-1003">Cell membrane</keyword>
<dbReference type="InterPro" id="IPR003439">
    <property type="entry name" value="ABC_transporter-like_ATP-bd"/>
</dbReference>
<evidence type="ECO:0000256" key="1">
    <source>
        <dbReference type="ARBA" id="ARBA00022448"/>
    </source>
</evidence>
<dbReference type="GO" id="GO:0043190">
    <property type="term" value="C:ATP-binding cassette (ABC) transporter complex"/>
    <property type="evidence" value="ECO:0007669"/>
    <property type="project" value="InterPro"/>
</dbReference>
<dbReference type="AlphaFoldDB" id="A0A502DEB4"/>
<proteinExistence type="predicted"/>
<dbReference type="FunFam" id="3.40.50.300:FF:000425">
    <property type="entry name" value="Probable ABC transporter, ATP-binding subunit"/>
    <property type="match status" value="1"/>
</dbReference>
<dbReference type="PROSITE" id="PS00211">
    <property type="entry name" value="ABC_TRANSPORTER_1"/>
    <property type="match status" value="1"/>
</dbReference>
<dbReference type="SUPFAM" id="SSF52540">
    <property type="entry name" value="P-loop containing nucleoside triphosphate hydrolases"/>
    <property type="match status" value="1"/>
</dbReference>
<dbReference type="Gene3D" id="3.40.50.300">
    <property type="entry name" value="P-loop containing nucleotide triphosphate hydrolases"/>
    <property type="match status" value="1"/>
</dbReference>
<comment type="caution">
    <text evidence="6">The sequence shown here is derived from an EMBL/GenBank/DDBJ whole genome shotgun (WGS) entry which is preliminary data.</text>
</comment>
<dbReference type="InterPro" id="IPR003593">
    <property type="entry name" value="AAA+_ATPase"/>
</dbReference>
<keyword evidence="4 6" id="KW-0067">ATP-binding</keyword>
<reference evidence="6 7" key="1">
    <citation type="journal article" date="2019" name="Environ. Microbiol.">
        <title>Species interactions and distinct microbial communities in high Arctic permafrost affected cryosols are associated with the CH4 and CO2 gas fluxes.</title>
        <authorList>
            <person name="Altshuler I."/>
            <person name="Hamel J."/>
            <person name="Turney S."/>
            <person name="Magnuson E."/>
            <person name="Levesque R."/>
            <person name="Greer C."/>
            <person name="Whyte L.G."/>
        </authorList>
    </citation>
    <scope>NUCLEOTIDE SEQUENCE [LARGE SCALE GENOMIC DNA]</scope>
    <source>
        <strain evidence="6 7">S06.C</strain>
    </source>
</reference>
<keyword evidence="2" id="KW-0472">Membrane</keyword>
<sequence>MSTIELVGLGKRYGDVTAVAATDLCIAEGELVTLLGPSGSGKSTILSMIAGLTPSSEGTVRIGGRDVTHVPPASRNLGMVFQSYALFPHMTVFDNIAFALSIRGVTKSEIAARVARALAQVRLAGLGRRRPSELSGGQQQRVALARALVFEPEILLLDEPMGALDKNLREEVQLELRQLQRELGVTTVLVTHDQEEALSLSTRLVVLDQGRIQQVDTPLSVYQRPRNRFVAQFIGTANLFAGELSYHDGQSQLTLPDGTVLACRAEGHGAGPVDVVVRPEHVLLLPPDAGTGLLVEVVESVYLGQSSRLHLRTADGVAVIAVLQRQGAAFSPGDALRIHWQADHAWAMPRQAGA</sequence>
<dbReference type="SMART" id="SM00382">
    <property type="entry name" value="AAA"/>
    <property type="match status" value="1"/>
</dbReference>
<dbReference type="InterPro" id="IPR027417">
    <property type="entry name" value="P-loop_NTPase"/>
</dbReference>